<evidence type="ECO:0000313" key="11">
    <source>
        <dbReference type="Proteomes" id="UP000005110"/>
    </source>
</evidence>
<name>I9KRD8_9THEO</name>
<evidence type="ECO:0000256" key="1">
    <source>
        <dbReference type="ARBA" id="ARBA00004651"/>
    </source>
</evidence>
<evidence type="ECO:0000256" key="8">
    <source>
        <dbReference type="ARBA" id="ARBA00023136"/>
    </source>
</evidence>
<dbReference type="PROSITE" id="PS51108">
    <property type="entry name" value="PTS_EIID"/>
    <property type="match status" value="1"/>
</dbReference>
<keyword evidence="6 9" id="KW-0812">Transmembrane</keyword>
<dbReference type="GO" id="GO:0009401">
    <property type="term" value="P:phosphoenolpyruvate-dependent sugar phosphotransferase system"/>
    <property type="evidence" value="ECO:0007669"/>
    <property type="project" value="UniProtKB-KW"/>
</dbReference>
<evidence type="ECO:0000256" key="7">
    <source>
        <dbReference type="ARBA" id="ARBA00022989"/>
    </source>
</evidence>
<dbReference type="PATRIC" id="fig|880478.3.peg.1018"/>
<dbReference type="PANTHER" id="PTHR32502:SF5">
    <property type="entry name" value="N-ACETYLGALACTOSAMINE PERMEASE IID COMPONENT-RELATED"/>
    <property type="match status" value="1"/>
</dbReference>
<keyword evidence="4" id="KW-0762">Sugar transport</keyword>
<dbReference type="AlphaFoldDB" id="I9KRD8"/>
<sequence length="269" mass="29392">MNNKLTRKDIIKAWIRWFFFAQSNYNYERLQATAFAHSMLPVIQKLYTKKDEAIAAAKRHLAFFNTEPVVGSVIHGITIAMEEEKANGEPISDEAINGIKVGLMGPLAGIGDTLTQGIITPLMLAITIGITMNKNILGPILFVVGQYVILTSISFGMWMNGYKYGRKAVEDILKGGIINKVVEGASILGTFVMGGLVGRFVTLTTPIAFKINKVSFSLQKDLFDKIMPGLLPLALTFSVFYLVKKGISPIKIMGYLLIIAVAGGILGIF</sequence>
<evidence type="ECO:0000256" key="6">
    <source>
        <dbReference type="ARBA" id="ARBA00022692"/>
    </source>
</evidence>
<keyword evidence="11" id="KW-1185">Reference proteome</keyword>
<dbReference type="EMBL" id="CM001486">
    <property type="protein sequence ID" value="EIV99433.1"/>
    <property type="molecule type" value="Genomic_DNA"/>
</dbReference>
<evidence type="ECO:0000256" key="4">
    <source>
        <dbReference type="ARBA" id="ARBA00022597"/>
    </source>
</evidence>
<dbReference type="InterPro" id="IPR004704">
    <property type="entry name" value="PTS_IID_man"/>
</dbReference>
<keyword evidence="5" id="KW-0598">Phosphotransferase system</keyword>
<evidence type="ECO:0000256" key="5">
    <source>
        <dbReference type="ARBA" id="ARBA00022683"/>
    </source>
</evidence>
<gene>
    <name evidence="10" type="ORF">ThesiDRAFT1_0409</name>
</gene>
<accession>I9KRD8</accession>
<dbReference type="Proteomes" id="UP000005110">
    <property type="component" value="Chromosome"/>
</dbReference>
<keyword evidence="8 9" id="KW-0472">Membrane</keyword>
<dbReference type="RefSeq" id="WP_006569372.1">
    <property type="nucleotide sequence ID" value="NZ_CM001486.1"/>
</dbReference>
<dbReference type="GO" id="GO:0016740">
    <property type="term" value="F:transferase activity"/>
    <property type="evidence" value="ECO:0007669"/>
    <property type="project" value="UniProtKB-KW"/>
</dbReference>
<keyword evidence="3" id="KW-1003">Cell membrane</keyword>
<dbReference type="PANTHER" id="PTHR32502">
    <property type="entry name" value="N-ACETYLGALACTOSAMINE PERMEASE II COMPONENT-RELATED"/>
    <property type="match status" value="1"/>
</dbReference>
<reference evidence="10 11" key="1">
    <citation type="submission" date="2012-02" db="EMBL/GenBank/DDBJ databases">
        <title>Improved High-Quality Draft sequence of Thermoanaerobacter siderophilus SR4.</title>
        <authorList>
            <consortium name="US DOE Joint Genome Institute"/>
            <person name="Lucas S."/>
            <person name="Han J."/>
            <person name="Lapidus A."/>
            <person name="Cheng J.-F."/>
            <person name="Goodwin L."/>
            <person name="Pitluck S."/>
            <person name="Peters L."/>
            <person name="Detter J.C."/>
            <person name="Han C."/>
            <person name="Tapia R."/>
            <person name="Land M."/>
            <person name="Hauser L."/>
            <person name="Kyrpides N."/>
            <person name="Ivanova N."/>
            <person name="Pagani I."/>
            <person name="Hemme C."/>
            <person name="Woyke T."/>
        </authorList>
    </citation>
    <scope>NUCLEOTIDE SEQUENCE [LARGE SCALE GENOMIC DNA]</scope>
    <source>
        <strain evidence="10 11">SR4</strain>
    </source>
</reference>
<proteinExistence type="predicted"/>
<dbReference type="InterPro" id="IPR050303">
    <property type="entry name" value="GatZ_KbaZ_carbometab"/>
</dbReference>
<dbReference type="GO" id="GO:0005886">
    <property type="term" value="C:plasma membrane"/>
    <property type="evidence" value="ECO:0007669"/>
    <property type="project" value="UniProtKB-SubCell"/>
</dbReference>
<feature type="transmembrane region" description="Helical" evidence="9">
    <location>
        <begin position="181"/>
        <end position="202"/>
    </location>
</feature>
<keyword evidence="7 9" id="KW-1133">Transmembrane helix</keyword>
<keyword evidence="10" id="KW-0808">Transferase</keyword>
<evidence type="ECO:0000313" key="10">
    <source>
        <dbReference type="EMBL" id="EIV99433.1"/>
    </source>
</evidence>
<protein>
    <submittedName>
        <fullName evidence="10">Phosphotransferase system, mannose/fructose/N-acetylgalactosamine-specific component IID</fullName>
    </submittedName>
</protein>
<evidence type="ECO:0000256" key="2">
    <source>
        <dbReference type="ARBA" id="ARBA00022448"/>
    </source>
</evidence>
<dbReference type="Pfam" id="PF03613">
    <property type="entry name" value="EIID-AGA"/>
    <property type="match status" value="1"/>
</dbReference>
<comment type="subcellular location">
    <subcellularLocation>
        <location evidence="1">Cell membrane</location>
        <topology evidence="1">Multi-pass membrane protein</topology>
    </subcellularLocation>
</comment>
<feature type="transmembrane region" description="Helical" evidence="9">
    <location>
        <begin position="250"/>
        <end position="268"/>
    </location>
</feature>
<dbReference type="HOGENOM" id="CLU_060742_0_1_9"/>
<organism evidence="10 11">
    <name type="scientific">Thermoanaerobacter siderophilus SR4</name>
    <dbReference type="NCBI Taxonomy" id="880478"/>
    <lineage>
        <taxon>Bacteria</taxon>
        <taxon>Bacillati</taxon>
        <taxon>Bacillota</taxon>
        <taxon>Clostridia</taxon>
        <taxon>Thermoanaerobacterales</taxon>
        <taxon>Thermoanaerobacteraceae</taxon>
        <taxon>Thermoanaerobacter</taxon>
    </lineage>
</organism>
<feature type="transmembrane region" description="Helical" evidence="9">
    <location>
        <begin position="107"/>
        <end position="130"/>
    </location>
</feature>
<evidence type="ECO:0000256" key="3">
    <source>
        <dbReference type="ARBA" id="ARBA00022475"/>
    </source>
</evidence>
<feature type="transmembrane region" description="Helical" evidence="9">
    <location>
        <begin position="222"/>
        <end position="243"/>
    </location>
</feature>
<feature type="transmembrane region" description="Helical" evidence="9">
    <location>
        <begin position="136"/>
        <end position="160"/>
    </location>
</feature>
<keyword evidence="2" id="KW-0813">Transport</keyword>
<evidence type="ECO:0000256" key="9">
    <source>
        <dbReference type="SAM" id="Phobius"/>
    </source>
</evidence>